<comment type="caution">
    <text evidence="13">The sequence shown here is derived from an EMBL/GenBank/DDBJ whole genome shotgun (WGS) entry which is preliminary data.</text>
</comment>
<keyword evidence="5" id="KW-0808">Transferase</keyword>
<dbReference type="PANTHER" id="PTHR11214:SF3">
    <property type="entry name" value="BETA-1,3-GALACTOSYLTRANSFERASE 6"/>
    <property type="match status" value="1"/>
</dbReference>
<protein>
    <recommendedName>
        <fullName evidence="11">Hexosyltransferase</fullName>
        <ecNumber evidence="11">2.4.1.-</ecNumber>
    </recommendedName>
</protein>
<keyword evidence="8" id="KW-1133">Transmembrane helix</keyword>
<organism evidence="13 14">
    <name type="scientific">Coccomyxa viridis</name>
    <dbReference type="NCBI Taxonomy" id="1274662"/>
    <lineage>
        <taxon>Eukaryota</taxon>
        <taxon>Viridiplantae</taxon>
        <taxon>Chlorophyta</taxon>
        <taxon>core chlorophytes</taxon>
        <taxon>Trebouxiophyceae</taxon>
        <taxon>Trebouxiophyceae incertae sedis</taxon>
        <taxon>Coccomyxaceae</taxon>
        <taxon>Coccomyxa</taxon>
    </lineage>
</organism>
<evidence type="ECO:0000256" key="8">
    <source>
        <dbReference type="ARBA" id="ARBA00022989"/>
    </source>
</evidence>
<evidence type="ECO:0000256" key="7">
    <source>
        <dbReference type="ARBA" id="ARBA00022968"/>
    </source>
</evidence>
<dbReference type="EMBL" id="CAUYUE010000015">
    <property type="protein sequence ID" value="CAK0786764.1"/>
    <property type="molecule type" value="Genomic_DNA"/>
</dbReference>
<dbReference type="Pfam" id="PF01762">
    <property type="entry name" value="Galactosyl_T"/>
    <property type="match status" value="1"/>
</dbReference>
<keyword evidence="11" id="KW-0464">Manganese</keyword>
<keyword evidence="7" id="KW-0735">Signal-anchor</keyword>
<dbReference type="PANTHER" id="PTHR11214">
    <property type="entry name" value="BETA-1,3-N-ACETYLGLUCOSAMINYLTRANSFERASE"/>
    <property type="match status" value="1"/>
</dbReference>
<keyword evidence="14" id="KW-1185">Reference proteome</keyword>
<comment type="similarity">
    <text evidence="3 11">Belongs to the glycosyltransferase 31 family.</text>
</comment>
<reference evidence="13 14" key="1">
    <citation type="submission" date="2023-10" db="EMBL/GenBank/DDBJ databases">
        <authorList>
            <person name="Maclean D."/>
            <person name="Macfadyen A."/>
        </authorList>
    </citation>
    <scope>NUCLEOTIDE SEQUENCE [LARGE SCALE GENOMIC DNA]</scope>
</reference>
<name>A0AAV1IHG7_9CHLO</name>
<keyword evidence="6" id="KW-0812">Transmembrane</keyword>
<evidence type="ECO:0000256" key="9">
    <source>
        <dbReference type="ARBA" id="ARBA00023034"/>
    </source>
</evidence>
<evidence type="ECO:0000313" key="14">
    <source>
        <dbReference type="Proteomes" id="UP001314263"/>
    </source>
</evidence>
<evidence type="ECO:0000256" key="2">
    <source>
        <dbReference type="ARBA" id="ARBA00004922"/>
    </source>
</evidence>
<proteinExistence type="inferred from homology"/>
<accession>A0AAV1IHG7</accession>
<dbReference type="Gene3D" id="3.90.550.50">
    <property type="match status" value="1"/>
</dbReference>
<evidence type="ECO:0000256" key="12">
    <source>
        <dbReference type="SAM" id="MobiDB-lite"/>
    </source>
</evidence>
<evidence type="ECO:0000256" key="3">
    <source>
        <dbReference type="ARBA" id="ARBA00008661"/>
    </source>
</evidence>
<evidence type="ECO:0000256" key="1">
    <source>
        <dbReference type="ARBA" id="ARBA00004323"/>
    </source>
</evidence>
<dbReference type="AlphaFoldDB" id="A0AAV1IHG7"/>
<dbReference type="EC" id="2.4.1.-" evidence="11"/>
<comment type="cofactor">
    <cofactor evidence="11">
        <name>Mn(2+)</name>
        <dbReference type="ChEBI" id="CHEBI:29035"/>
    </cofactor>
</comment>
<feature type="region of interest" description="Disordered" evidence="12">
    <location>
        <begin position="287"/>
        <end position="328"/>
    </location>
</feature>
<evidence type="ECO:0000256" key="11">
    <source>
        <dbReference type="RuleBase" id="RU363063"/>
    </source>
</evidence>
<evidence type="ECO:0000256" key="5">
    <source>
        <dbReference type="ARBA" id="ARBA00022679"/>
    </source>
</evidence>
<feature type="compositionally biased region" description="Acidic residues" evidence="12">
    <location>
        <begin position="296"/>
        <end position="328"/>
    </location>
</feature>
<evidence type="ECO:0000256" key="10">
    <source>
        <dbReference type="ARBA" id="ARBA00023136"/>
    </source>
</evidence>
<evidence type="ECO:0000256" key="4">
    <source>
        <dbReference type="ARBA" id="ARBA00022676"/>
    </source>
</evidence>
<dbReference type="Proteomes" id="UP001314263">
    <property type="component" value="Unassembled WGS sequence"/>
</dbReference>
<comment type="subcellular location">
    <subcellularLocation>
        <location evidence="1 11">Golgi apparatus membrane</location>
        <topology evidence="1 11">Single-pass type II membrane protein</topology>
    </subcellularLocation>
</comment>
<keyword evidence="9 11" id="KW-0333">Golgi apparatus</keyword>
<dbReference type="GO" id="GO:0000139">
    <property type="term" value="C:Golgi membrane"/>
    <property type="evidence" value="ECO:0007669"/>
    <property type="project" value="UniProtKB-SubCell"/>
</dbReference>
<dbReference type="GO" id="GO:0016758">
    <property type="term" value="F:hexosyltransferase activity"/>
    <property type="evidence" value="ECO:0007669"/>
    <property type="project" value="InterPro"/>
</dbReference>
<keyword evidence="10" id="KW-0472">Membrane</keyword>
<evidence type="ECO:0000313" key="13">
    <source>
        <dbReference type="EMBL" id="CAK0786764.1"/>
    </source>
</evidence>
<keyword evidence="4 11" id="KW-0328">Glycosyltransferase</keyword>
<comment type="pathway">
    <text evidence="2">Protein modification; protein glycosylation.</text>
</comment>
<sequence length="328" mass="36692">MELAHRLQPKLFIGLPSDRRRRRHRNAARETWMQMAAQTGQIITKFFVSHDGKSANMTAQLKRENEEHGDMVILGPDALGPGKEFLEGIPGVTQKLFFLFEMAVTEYSPEYVARIDDDSYVNVPVIMHILSKNLSDRPFWFAYTIHGAQIDERAQDGLSLTKYQSYADDLIHPPIVPHYPNGALVLITASAVKAMVAVNDIVGLRMLWDDDVAIGLWLSGFNVKTLTPEEAGCVVKPYRPADFGMREWDDAPMDNFCLDAPLPYCLVHPCKDPDIIRRVYETAKDCADPVAPGMPVDEEAASDAEDLEDEGSELADPDADDPDADFRL</sequence>
<dbReference type="InterPro" id="IPR002659">
    <property type="entry name" value="Glyco_trans_31"/>
</dbReference>
<gene>
    <name evidence="13" type="ORF">CVIRNUC_009978</name>
</gene>
<evidence type="ECO:0000256" key="6">
    <source>
        <dbReference type="ARBA" id="ARBA00022692"/>
    </source>
</evidence>